<dbReference type="InterPro" id="IPR032675">
    <property type="entry name" value="LRR_dom_sf"/>
</dbReference>
<keyword evidence="2" id="KW-0963">Cytoplasm</keyword>
<comment type="caution">
    <text evidence="4">The sequence shown here is derived from an EMBL/GenBank/DDBJ whole genome shotgun (WGS) entry which is preliminary data.</text>
</comment>
<reference evidence="4 5" key="1">
    <citation type="submission" date="2018-06" db="EMBL/GenBank/DDBJ databases">
        <title>Comparative genomics reveals the genomic features of Rhizophagus irregularis, R. cerebriforme, R. diaphanum and Gigaspora rosea, and their symbiotic lifestyle signature.</title>
        <authorList>
            <person name="Morin E."/>
            <person name="San Clemente H."/>
            <person name="Chen E.C.H."/>
            <person name="De La Providencia I."/>
            <person name="Hainaut M."/>
            <person name="Kuo A."/>
            <person name="Kohler A."/>
            <person name="Murat C."/>
            <person name="Tang N."/>
            <person name="Roy S."/>
            <person name="Loubradou J."/>
            <person name="Henrissat B."/>
            <person name="Grigoriev I.V."/>
            <person name="Corradi N."/>
            <person name="Roux C."/>
            <person name="Martin F.M."/>
        </authorList>
    </citation>
    <scope>NUCLEOTIDE SEQUENCE [LARGE SCALE GENOMIC DNA]</scope>
    <source>
        <strain evidence="4 5">DAOM 194757</strain>
    </source>
</reference>
<dbReference type="PANTHER" id="PTHR24107:SF2">
    <property type="entry name" value="NLR FAMILY CARD DOMAIN CONTAINING 3"/>
    <property type="match status" value="1"/>
</dbReference>
<comment type="subcellular location">
    <subcellularLocation>
        <location evidence="1">Cytoplasm</location>
        <location evidence="1">Cytoskeleton</location>
    </subcellularLocation>
</comment>
<dbReference type="Pfam" id="PF13516">
    <property type="entry name" value="LRR_6"/>
    <property type="match status" value="6"/>
</dbReference>
<dbReference type="InterPro" id="IPR052410">
    <property type="entry name" value="DRC5"/>
</dbReference>
<dbReference type="GO" id="GO:0005856">
    <property type="term" value="C:cytoskeleton"/>
    <property type="evidence" value="ECO:0007669"/>
    <property type="project" value="UniProtKB-SubCell"/>
</dbReference>
<gene>
    <name evidence="4" type="ORF">C2G38_2040175</name>
</gene>
<evidence type="ECO:0000256" key="2">
    <source>
        <dbReference type="ARBA" id="ARBA00022490"/>
    </source>
</evidence>
<accession>A0A397UW30</accession>
<name>A0A397UW30_9GLOM</name>
<dbReference type="AlphaFoldDB" id="A0A397UW30"/>
<dbReference type="Proteomes" id="UP000266673">
    <property type="component" value="Unassembled WGS sequence"/>
</dbReference>
<dbReference type="OrthoDB" id="120976at2759"/>
<dbReference type="Gene3D" id="3.80.10.10">
    <property type="entry name" value="Ribonuclease Inhibitor"/>
    <property type="match status" value="4"/>
</dbReference>
<evidence type="ECO:0000256" key="3">
    <source>
        <dbReference type="ARBA" id="ARBA00023212"/>
    </source>
</evidence>
<dbReference type="InterPro" id="IPR001611">
    <property type="entry name" value="Leu-rich_rpt"/>
</dbReference>
<sequence length="525" mass="58198">MDEGKILDQVIKWGIAKNHDLDPDPARWSDANFSTLKTTLRNCLPHIRYFHISSEDVIDKLYPYQKIVEPSLWKDIFIKNLDVQNRYITSSILPPRVVQDYSALDNMRRKARECFDKGKLLEASKLYEKILANSLHNTDDLKNASIWDFTHSMSSDSEKELIILLYENTMLSSLKNIFHESIALYADALCKNTTLTSLELLGEGLSSEDVIALTNALCKNVTLSSLKLTHYMIESPKDVKVLFNALCKNTTLTSFNLESSPYFEGYFSTEKLKEFEEGGYNIDGLYNEFILGEIFTDALYKNTTLTSLNLNNTKLGVGGGKSLAKVLCNNTTLTSLNIGDNDLGLEVGKAFADVLCTNTTLTYLNLKNILVQYAWLEDDDYDNDFGSEIGKLIADALCKNTTLTFLDISSNYLGSGGKAIADALCKNTTLNSLDMSENGLGSDEGKAIADALCKNTTLASLNICNNKIGSEGGNAFAEAICKNTTLTSLDLNNNQLGSKDVETIEEALSKNTTLIDCNLENDDEY</sequence>
<evidence type="ECO:0000313" key="5">
    <source>
        <dbReference type="Proteomes" id="UP000266673"/>
    </source>
</evidence>
<dbReference type="EMBL" id="QKWP01000830">
    <property type="protein sequence ID" value="RIB14454.1"/>
    <property type="molecule type" value="Genomic_DNA"/>
</dbReference>
<evidence type="ECO:0000313" key="4">
    <source>
        <dbReference type="EMBL" id="RIB14454.1"/>
    </source>
</evidence>
<evidence type="ECO:0000256" key="1">
    <source>
        <dbReference type="ARBA" id="ARBA00004245"/>
    </source>
</evidence>
<organism evidence="4 5">
    <name type="scientific">Gigaspora rosea</name>
    <dbReference type="NCBI Taxonomy" id="44941"/>
    <lineage>
        <taxon>Eukaryota</taxon>
        <taxon>Fungi</taxon>
        <taxon>Fungi incertae sedis</taxon>
        <taxon>Mucoromycota</taxon>
        <taxon>Glomeromycotina</taxon>
        <taxon>Glomeromycetes</taxon>
        <taxon>Diversisporales</taxon>
        <taxon>Gigasporaceae</taxon>
        <taxon>Gigaspora</taxon>
    </lineage>
</organism>
<proteinExistence type="predicted"/>
<keyword evidence="5" id="KW-1185">Reference proteome</keyword>
<protein>
    <submittedName>
        <fullName evidence="4">Uncharacterized protein</fullName>
    </submittedName>
</protein>
<dbReference type="PANTHER" id="PTHR24107">
    <property type="entry name" value="YNEIN REGULATORY COMPLEX SUBUNIT 5"/>
    <property type="match status" value="1"/>
</dbReference>
<keyword evidence="3" id="KW-0206">Cytoskeleton</keyword>
<dbReference type="SUPFAM" id="SSF52047">
    <property type="entry name" value="RNI-like"/>
    <property type="match status" value="1"/>
</dbReference>
<dbReference type="SMART" id="SM00368">
    <property type="entry name" value="LRR_RI"/>
    <property type="match status" value="6"/>
</dbReference>